<evidence type="ECO:0000313" key="3">
    <source>
        <dbReference type="WBParaSite" id="ALUE_0002226501-mRNA-1"/>
    </source>
</evidence>
<dbReference type="GO" id="GO:0005548">
    <property type="term" value="F:phospholipid transporter activity"/>
    <property type="evidence" value="ECO:0007669"/>
    <property type="project" value="InterPro"/>
</dbReference>
<feature type="domain" description="Phosphatidylinositol transfer protein N-terminal" evidence="1">
    <location>
        <begin position="43"/>
        <end position="93"/>
    </location>
</feature>
<evidence type="ECO:0000313" key="2">
    <source>
        <dbReference type="Proteomes" id="UP000036681"/>
    </source>
</evidence>
<dbReference type="Gene3D" id="3.30.530.20">
    <property type="match status" value="3"/>
</dbReference>
<dbReference type="Proteomes" id="UP000036681">
    <property type="component" value="Unplaced"/>
</dbReference>
<dbReference type="SUPFAM" id="SSF55961">
    <property type="entry name" value="Bet v1-like"/>
    <property type="match status" value="2"/>
</dbReference>
<reference evidence="3" key="1">
    <citation type="submission" date="2017-02" db="UniProtKB">
        <authorList>
            <consortium name="WormBaseParasite"/>
        </authorList>
    </citation>
    <scope>IDENTIFICATION</scope>
</reference>
<organism evidence="2 3">
    <name type="scientific">Ascaris lumbricoides</name>
    <name type="common">Giant roundworm</name>
    <dbReference type="NCBI Taxonomy" id="6252"/>
    <lineage>
        <taxon>Eukaryota</taxon>
        <taxon>Metazoa</taxon>
        <taxon>Ecdysozoa</taxon>
        <taxon>Nematoda</taxon>
        <taxon>Chromadorea</taxon>
        <taxon>Rhabditida</taxon>
        <taxon>Spirurina</taxon>
        <taxon>Ascaridomorpha</taxon>
        <taxon>Ascaridoidea</taxon>
        <taxon>Ascarididae</taxon>
        <taxon>Ascaris</taxon>
    </lineage>
</organism>
<sequence length="163" mass="19241">MKKMLPDDAFVLREECWNAYPYCKTILTVLEDEDLKSAKIRPSEILHGIYALKLYRIKSKSSWIVMKKILPDDAFVLREECWNAYPYCKTILTVLNLNKNMLKKREVTLLNIYDEKYRKNSDITPETDPRIFHSKLTGRGPFNEDWMKTTEPVMCCHKVLETA</sequence>
<feature type="domain" description="Phosphatidylinositol transfer protein N-terminal" evidence="1">
    <location>
        <begin position="94"/>
        <end position="161"/>
    </location>
</feature>
<dbReference type="InterPro" id="IPR055261">
    <property type="entry name" value="PI_transfer_N"/>
</dbReference>
<proteinExistence type="predicted"/>
<dbReference type="WBParaSite" id="ALUE_0002226501-mRNA-1">
    <property type="protein sequence ID" value="ALUE_0002226501-mRNA-1"/>
    <property type="gene ID" value="ALUE_0002226501"/>
</dbReference>
<evidence type="ECO:0000259" key="1">
    <source>
        <dbReference type="Pfam" id="PF02121"/>
    </source>
</evidence>
<keyword evidence="2" id="KW-1185">Reference proteome</keyword>
<dbReference type="InterPro" id="IPR001666">
    <property type="entry name" value="PI_transfer"/>
</dbReference>
<dbReference type="PANTHER" id="PTHR10658:SF11">
    <property type="entry name" value="VIBRATOR, ISOFORM B"/>
    <property type="match status" value="1"/>
</dbReference>
<dbReference type="AlphaFoldDB" id="A0A0M3IU37"/>
<dbReference type="InterPro" id="IPR023393">
    <property type="entry name" value="START-like_dom_sf"/>
</dbReference>
<name>A0A0M3IU37_ASCLU</name>
<dbReference type="PANTHER" id="PTHR10658">
    <property type="entry name" value="PHOSPHATIDYLINOSITOL TRANSFER PROTEIN"/>
    <property type="match status" value="1"/>
</dbReference>
<dbReference type="Pfam" id="PF02121">
    <property type="entry name" value="IP_trans"/>
    <property type="match status" value="3"/>
</dbReference>
<accession>A0A0M3IU37</accession>
<protein>
    <submittedName>
        <fullName evidence="3">Phospholipase-like protein</fullName>
    </submittedName>
</protein>
<feature type="domain" description="Phosphatidylinositol transfer protein N-terminal" evidence="1">
    <location>
        <begin position="2"/>
        <end position="28"/>
    </location>
</feature>